<proteinExistence type="predicted"/>
<gene>
    <name evidence="2" type="ORF">B9Z19DRAFT_1120396</name>
</gene>
<dbReference type="OrthoDB" id="5394189at2759"/>
<evidence type="ECO:0000313" key="3">
    <source>
        <dbReference type="Proteomes" id="UP000244722"/>
    </source>
</evidence>
<evidence type="ECO:0000256" key="1">
    <source>
        <dbReference type="SAM" id="MobiDB-lite"/>
    </source>
</evidence>
<organism evidence="2 3">
    <name type="scientific">Tuber borchii</name>
    <name type="common">White truffle</name>
    <dbReference type="NCBI Taxonomy" id="42251"/>
    <lineage>
        <taxon>Eukaryota</taxon>
        <taxon>Fungi</taxon>
        <taxon>Dikarya</taxon>
        <taxon>Ascomycota</taxon>
        <taxon>Pezizomycotina</taxon>
        <taxon>Pezizomycetes</taxon>
        <taxon>Pezizales</taxon>
        <taxon>Tuberaceae</taxon>
        <taxon>Tuber</taxon>
    </lineage>
</organism>
<feature type="region of interest" description="Disordered" evidence="1">
    <location>
        <begin position="1"/>
        <end position="93"/>
    </location>
</feature>
<dbReference type="AlphaFoldDB" id="A0A2T7A4F8"/>
<dbReference type="STRING" id="42251.A0A2T7A4F8"/>
<sequence>MSDNQPKATAPVPAKRGHEGQRGRVKAKKTSNFKPPPINANTVTISTGDNDLSSDEDIKPIKRRRRDESLQSRRYRRSATRARLPPNRTPPRQVLCNTINTEVIRLTRQLEDGNRRDRSTLDVSKWCTERSNASTAVTKFIGKYFLDMKLIRPPERLKFAQACVLCLHPYCGNSPTFDVSDAMWRMLRALELDLAMSKESGVDAVFQYWHDKNIYFKRVRKIALEVEKRLMDMRCVLVGE</sequence>
<keyword evidence="3" id="KW-1185">Reference proteome</keyword>
<name>A0A2T7A4F8_TUBBO</name>
<feature type="compositionally biased region" description="Polar residues" evidence="1">
    <location>
        <begin position="39"/>
        <end position="51"/>
    </location>
</feature>
<reference evidence="2 3" key="1">
    <citation type="submission" date="2017-04" db="EMBL/GenBank/DDBJ databases">
        <title>Draft genome sequence of Tuber borchii Vittad., a whitish edible truffle.</title>
        <authorList>
            <consortium name="DOE Joint Genome Institute"/>
            <person name="Murat C."/>
            <person name="Kuo A."/>
            <person name="Barry K.W."/>
            <person name="Clum A."/>
            <person name="Dockter R.B."/>
            <person name="Fauchery L."/>
            <person name="Iotti M."/>
            <person name="Kohler A."/>
            <person name="Labutti K."/>
            <person name="Lindquist E.A."/>
            <person name="Lipzen A."/>
            <person name="Ohm R.A."/>
            <person name="Wang M."/>
            <person name="Grigoriev I.V."/>
            <person name="Zambonelli A."/>
            <person name="Martin F.M."/>
        </authorList>
    </citation>
    <scope>NUCLEOTIDE SEQUENCE [LARGE SCALE GENOMIC DNA]</scope>
    <source>
        <strain evidence="2 3">Tbo3840</strain>
    </source>
</reference>
<comment type="caution">
    <text evidence="2">The sequence shown here is derived from an EMBL/GenBank/DDBJ whole genome shotgun (WGS) entry which is preliminary data.</text>
</comment>
<protein>
    <submittedName>
        <fullName evidence="2">Uncharacterized protein</fullName>
    </submittedName>
</protein>
<accession>A0A2T7A4F8</accession>
<feature type="compositionally biased region" description="Basic and acidic residues" evidence="1">
    <location>
        <begin position="56"/>
        <end position="71"/>
    </location>
</feature>
<evidence type="ECO:0000313" key="2">
    <source>
        <dbReference type="EMBL" id="PUU82636.1"/>
    </source>
</evidence>
<dbReference type="EMBL" id="NESQ01000024">
    <property type="protein sequence ID" value="PUU82636.1"/>
    <property type="molecule type" value="Genomic_DNA"/>
</dbReference>
<dbReference type="Proteomes" id="UP000244722">
    <property type="component" value="Unassembled WGS sequence"/>
</dbReference>